<keyword evidence="5 7" id="KW-1133">Transmembrane helix</keyword>
<dbReference type="Pfam" id="PF01899">
    <property type="entry name" value="MNHE"/>
    <property type="match status" value="1"/>
</dbReference>
<name>A0A1H8ILU0_9PROT</name>
<comment type="subcellular location">
    <subcellularLocation>
        <location evidence="1">Cell membrane</location>
        <topology evidence="1">Multi-pass membrane protein</topology>
    </subcellularLocation>
</comment>
<evidence type="ECO:0000256" key="2">
    <source>
        <dbReference type="ARBA" id="ARBA00006228"/>
    </source>
</evidence>
<feature type="transmembrane region" description="Helical" evidence="7">
    <location>
        <begin position="63"/>
        <end position="84"/>
    </location>
</feature>
<evidence type="ECO:0000256" key="5">
    <source>
        <dbReference type="ARBA" id="ARBA00022989"/>
    </source>
</evidence>
<dbReference type="RefSeq" id="WP_074746232.1">
    <property type="nucleotide sequence ID" value="NZ_FOCT01000006.1"/>
</dbReference>
<dbReference type="AlphaFoldDB" id="A0A1H8ILU0"/>
<dbReference type="PANTHER" id="PTHR34584:SF1">
    <property type="entry name" value="NA(+)_H(+) ANTIPORTER SUBUNIT E1"/>
    <property type="match status" value="1"/>
</dbReference>
<reference evidence="8 9" key="1">
    <citation type="submission" date="2016-10" db="EMBL/GenBank/DDBJ databases">
        <authorList>
            <person name="de Groot N.N."/>
        </authorList>
    </citation>
    <scope>NUCLEOTIDE SEQUENCE [LARGE SCALE GENOMIC DNA]</scope>
    <source>
        <strain evidence="8 9">Nl18</strain>
    </source>
</reference>
<evidence type="ECO:0000256" key="7">
    <source>
        <dbReference type="SAM" id="Phobius"/>
    </source>
</evidence>
<evidence type="ECO:0000256" key="4">
    <source>
        <dbReference type="ARBA" id="ARBA00022692"/>
    </source>
</evidence>
<comment type="similarity">
    <text evidence="2">Belongs to the CPA3 antiporters (TC 2.A.63) subunit E family.</text>
</comment>
<evidence type="ECO:0000256" key="3">
    <source>
        <dbReference type="ARBA" id="ARBA00022475"/>
    </source>
</evidence>
<feature type="transmembrane region" description="Helical" evidence="7">
    <location>
        <begin position="105"/>
        <end position="125"/>
    </location>
</feature>
<sequence>MKRWPSLTLFTVILFALWLLLNDSLAPGQLLLGLMLTVAITASTAAIRPLRAHPHHLLTALGLFFVVLIDIIRSNIAVAGIILGPAKRRFNSAFMKIPLDLRDPYGLAALACIITATPGTVWAGLSPDGGTLTIHVLDLQDEEAWVRIIKQRYERRLMEIFE</sequence>
<dbReference type="NCBIfam" id="NF006518">
    <property type="entry name" value="PRK08965.1-2"/>
    <property type="match status" value="1"/>
</dbReference>
<gene>
    <name evidence="8" type="ORF">SAMN05216404_106110</name>
</gene>
<dbReference type="InterPro" id="IPR002758">
    <property type="entry name" value="Cation_antiport_E"/>
</dbReference>
<keyword evidence="3" id="KW-1003">Cell membrane</keyword>
<dbReference type="GO" id="GO:0008324">
    <property type="term" value="F:monoatomic cation transmembrane transporter activity"/>
    <property type="evidence" value="ECO:0007669"/>
    <property type="project" value="InterPro"/>
</dbReference>
<keyword evidence="6 7" id="KW-0472">Membrane</keyword>
<dbReference type="PIRSF" id="PIRSF019239">
    <property type="entry name" value="MrpE"/>
    <property type="match status" value="1"/>
</dbReference>
<dbReference type="GO" id="GO:0005886">
    <property type="term" value="C:plasma membrane"/>
    <property type="evidence" value="ECO:0007669"/>
    <property type="project" value="UniProtKB-SubCell"/>
</dbReference>
<proteinExistence type="inferred from homology"/>
<evidence type="ECO:0000256" key="1">
    <source>
        <dbReference type="ARBA" id="ARBA00004651"/>
    </source>
</evidence>
<protein>
    <submittedName>
        <fullName evidence="8">Multisubunit potassium/proton antiporter, PhaE subunit</fullName>
    </submittedName>
</protein>
<dbReference type="Proteomes" id="UP000183898">
    <property type="component" value="Unassembled WGS sequence"/>
</dbReference>
<keyword evidence="4 7" id="KW-0812">Transmembrane</keyword>
<evidence type="ECO:0000313" key="9">
    <source>
        <dbReference type="Proteomes" id="UP000183898"/>
    </source>
</evidence>
<evidence type="ECO:0000313" key="8">
    <source>
        <dbReference type="EMBL" id="SEN69341.1"/>
    </source>
</evidence>
<dbReference type="EMBL" id="FOCT01000006">
    <property type="protein sequence ID" value="SEN69341.1"/>
    <property type="molecule type" value="Genomic_DNA"/>
</dbReference>
<organism evidence="8 9">
    <name type="scientific">Nitrosospira multiformis</name>
    <dbReference type="NCBI Taxonomy" id="1231"/>
    <lineage>
        <taxon>Bacteria</taxon>
        <taxon>Pseudomonadati</taxon>
        <taxon>Pseudomonadota</taxon>
        <taxon>Betaproteobacteria</taxon>
        <taxon>Nitrosomonadales</taxon>
        <taxon>Nitrosomonadaceae</taxon>
        <taxon>Nitrosospira</taxon>
    </lineage>
</organism>
<evidence type="ECO:0000256" key="6">
    <source>
        <dbReference type="ARBA" id="ARBA00023136"/>
    </source>
</evidence>
<dbReference type="PANTHER" id="PTHR34584">
    <property type="entry name" value="NA(+)/H(+) ANTIPORTER SUBUNIT E1"/>
    <property type="match status" value="1"/>
</dbReference>
<accession>A0A1H8ILU0</accession>
<dbReference type="NCBIfam" id="NF006520">
    <property type="entry name" value="PRK08965.1-4"/>
    <property type="match status" value="1"/>
</dbReference>